<dbReference type="OrthoDB" id="296767at2759"/>
<dbReference type="Proteomes" id="UP000664203">
    <property type="component" value="Unassembled WGS sequence"/>
</dbReference>
<feature type="compositionally biased region" description="Basic and acidic residues" evidence="1">
    <location>
        <begin position="196"/>
        <end position="213"/>
    </location>
</feature>
<sequence length="1192" mass="131702">MLYSPRYIDTSEPALASASFIYDIQYPWILGNLPAREAQTYEEYPKQKSLSVLTIALHKGSIPEVDRMSNGSISPGTLSSPTQDDPLTQVLGQADPTSAIPRSASYTQFPAAAKLDVTPKTKPSLARSFSENVLVNIHGNISRQSSTKGGSEEDLKSRTRSLRRLGSSKRQKDSDARFNISQFSIGPDQSSQDLADGSKIRRDGNTQGTERKAPSVAGSISSLARKSWITTSRSPSPSPTKNQLRRDTGPGAESTHINGSSPAIDMKIPSLPAAKLKDSAPNPSSNGHAYGRLPRRNSVLLKSRRPLSSLLSKAPTSETPSVPPIPKSYSVDRLPLSSKQSTSSKAPVVPKSWSSERLQGLGAEAPRRKDELWSVFRTLDGEYQKFQSRPSTIKTGIVRSVLLPFLRNHAEHPSISSLRPEDLDRRTFILNKWWTGLLEMLNGRHGESVSGNDRPAILEAVTALMARPEWTLPLSSLATRPIKTARTSLKSQSTTSLGSNMSDFLADSVHHNVRNTFTQNLLAQMAYVVDKMSTRNVAASVVTFCGKATAYAFFYCESIAEILVRLWATPSETLRRVLAEGSTLKQPDIDSVSDRVYPAYPQCLHSLRLKALRPMMKYLRSKPQSPVPIATTYIPWHGPWVSRWAGKDTDLFFVFTKFYTDLACRFLPDDPSPEERIAAPAWVLVQAQMLTILDATMQQTNSQPPINQIGSSSVTFDDFLGEADANATMLPLPTHAVVRTMGENRMIMLLRDCLSSSTIMSGKSRSIFAQSFGSLIKVAARRTSKYDHNACFTLCDFLEEAIPILQRYQQETDAAIAIIDWVFWLEVCRHMLQSQNSMTEVRLCAFLYSMWSIITSDEARRQEVCLDWLLTEENFHANFNHWCPMVRAFYMRLIVWKIARLDGSESDVNIAILEALDVRLQQVYRIFLYIQEQAQRNHLAAPSTAPCSPAPGRCLEIVRNDSQMAPGGSFLTFDAILSSASIGKANPYDIHNAQEVASPSSASQPGKGAEDTNKSQDSGKKRWSLFKSIIPSSSPKDRPKTSSAKNTPAASRNSSPYRHGSVEGSVSKTAINGTAGPAASYRTLSFKISLEWIDQDLNNPAGRDRRLFPPKLPLPAQLSLLSRKSEDTRDTSPLEPVGVAAGPSKYAGRALAEWAILITECQNFFERRKAEGVPSHQLVETPTLGVDPFRKV</sequence>
<dbReference type="PANTHER" id="PTHR37988:SF1">
    <property type="entry name" value="UPF0592 MEMBRANE PROTEIN C7D4.03C"/>
    <property type="match status" value="1"/>
</dbReference>
<dbReference type="PANTHER" id="PTHR37988">
    <property type="entry name" value="UPF0592 MEMBRANE PROTEIN C7D4.03C"/>
    <property type="match status" value="1"/>
</dbReference>
<feature type="compositionally biased region" description="Low complexity" evidence="1">
    <location>
        <begin position="298"/>
        <end position="313"/>
    </location>
</feature>
<organism evidence="2 3">
    <name type="scientific">Alectoria fallacina</name>
    <dbReference type="NCBI Taxonomy" id="1903189"/>
    <lineage>
        <taxon>Eukaryota</taxon>
        <taxon>Fungi</taxon>
        <taxon>Dikarya</taxon>
        <taxon>Ascomycota</taxon>
        <taxon>Pezizomycotina</taxon>
        <taxon>Lecanoromycetes</taxon>
        <taxon>OSLEUM clade</taxon>
        <taxon>Lecanoromycetidae</taxon>
        <taxon>Lecanorales</taxon>
        <taxon>Lecanorineae</taxon>
        <taxon>Parmeliaceae</taxon>
        <taxon>Alectoria</taxon>
    </lineage>
</organism>
<feature type="compositionally biased region" description="Polar residues" evidence="1">
    <location>
        <begin position="69"/>
        <end position="86"/>
    </location>
</feature>
<evidence type="ECO:0008006" key="4">
    <source>
        <dbReference type="Google" id="ProtNLM"/>
    </source>
</evidence>
<proteinExistence type="predicted"/>
<feature type="compositionally biased region" description="Polar residues" evidence="1">
    <location>
        <begin position="140"/>
        <end position="149"/>
    </location>
</feature>
<protein>
    <recommendedName>
        <fullName evidence="4">DUF1765-domain-containing protein</fullName>
    </recommendedName>
</protein>
<evidence type="ECO:0000313" key="3">
    <source>
        <dbReference type="Proteomes" id="UP000664203"/>
    </source>
</evidence>
<evidence type="ECO:0000256" key="1">
    <source>
        <dbReference type="SAM" id="MobiDB-lite"/>
    </source>
</evidence>
<evidence type="ECO:0000313" key="2">
    <source>
        <dbReference type="EMBL" id="CAF9907773.1"/>
    </source>
</evidence>
<dbReference type="AlphaFoldDB" id="A0A8H3ELV5"/>
<feature type="compositionally biased region" description="Basic and acidic residues" evidence="1">
    <location>
        <begin position="1008"/>
        <end position="1020"/>
    </location>
</feature>
<name>A0A8H3ELV5_9LECA</name>
<feature type="region of interest" description="Disordered" evidence="1">
    <location>
        <begin position="66"/>
        <end position="102"/>
    </location>
</feature>
<keyword evidence="3" id="KW-1185">Reference proteome</keyword>
<feature type="region of interest" description="Disordered" evidence="1">
    <location>
        <begin position="996"/>
        <end position="1074"/>
    </location>
</feature>
<gene>
    <name evidence="2" type="ORF">ALECFALPRED_003879</name>
</gene>
<feature type="compositionally biased region" description="Basic residues" evidence="1">
    <location>
        <begin position="158"/>
        <end position="169"/>
    </location>
</feature>
<feature type="compositionally biased region" description="Polar residues" evidence="1">
    <location>
        <begin position="179"/>
        <end position="193"/>
    </location>
</feature>
<feature type="compositionally biased region" description="Polar residues" evidence="1">
    <location>
        <begin position="1041"/>
        <end position="1056"/>
    </location>
</feature>
<dbReference type="EMBL" id="CAJPDR010000024">
    <property type="protein sequence ID" value="CAF9907773.1"/>
    <property type="molecule type" value="Genomic_DNA"/>
</dbReference>
<dbReference type="InterPro" id="IPR013887">
    <property type="entry name" value="UPF0592"/>
</dbReference>
<accession>A0A8H3ELV5</accession>
<reference evidence="2" key="1">
    <citation type="submission" date="2021-03" db="EMBL/GenBank/DDBJ databases">
        <authorList>
            <person name="Tagirdzhanova G."/>
        </authorList>
    </citation>
    <scope>NUCLEOTIDE SEQUENCE</scope>
</reference>
<comment type="caution">
    <text evidence="2">The sequence shown here is derived from an EMBL/GenBank/DDBJ whole genome shotgun (WGS) entry which is preliminary data.</text>
</comment>
<dbReference type="Pfam" id="PF08578">
    <property type="entry name" value="DUF1765"/>
    <property type="match status" value="1"/>
</dbReference>
<feature type="region of interest" description="Disordered" evidence="1">
    <location>
        <begin position="140"/>
        <end position="353"/>
    </location>
</feature>